<name>A0A2G2YR34_CAPAN</name>
<dbReference type="SUPFAM" id="SSF54001">
    <property type="entry name" value="Cysteine proteinases"/>
    <property type="match status" value="1"/>
</dbReference>
<sequence length="594" mass="67978">MDNPLSFSLGITQLDAIVEDIPLGFVLATFDEQDPDWAENRSKHRNDPVTMKKLWDKTASKSKKSTSKASKKKVNDFGQPRLSKGIEYRIDKVPPHPLHMHSYKNIQPTTEEVNRLNFSFSKDFETCDPTTYASTSDSRKLKRTADELQLHVGTIAEEFGDFITIPPRKILIKAGFASPVSPGQPLKKRKIIMFDETHKDTTDKGEIGVSEIQLHHHGEIGVFPQSHQHNFVPSSSTQPEGTSKSTLDSDEIKNYINKCDVNVTTKEDVNEVNLKNQESTDVIDVQDEVSGTITDSIQAAVDIILFGLPTPSTTKSLNVGASNKMTKRHWDLLDSQIPPDFPDAQVQQLQASKAKAPAKRETKKSRFLRSPYISKYGSGSKDAVAFDKEEKLKKETDNHYQVNASRLGYRQLDFVVAHPQSKNWFYLMSERKTCWNNEYLDVIFYYLRKKSKIQLGDNYRYMMAIFFSKTYVEKTHTRYYPAKPAVELSMQQDYVESIVVAKNEDAIANIIHKFCMPVGLPWYMVDEIYISINCDKEFYWVLAVIVLKERLVRMYDSLSSKRKKEPPIEILKLAVMLPTYLSDNGFYDKTQRTD</sequence>
<reference evidence="2 3" key="2">
    <citation type="journal article" date="2017" name="Genome Biol.">
        <title>New reference genome sequences of hot pepper reveal the massive evolution of plant disease-resistance genes by retroduplication.</title>
        <authorList>
            <person name="Kim S."/>
            <person name="Park J."/>
            <person name="Yeom S.I."/>
            <person name="Kim Y.M."/>
            <person name="Seo E."/>
            <person name="Kim K.T."/>
            <person name="Kim M.S."/>
            <person name="Lee J.M."/>
            <person name="Cheong K."/>
            <person name="Shin H.S."/>
            <person name="Kim S.B."/>
            <person name="Han K."/>
            <person name="Lee J."/>
            <person name="Park M."/>
            <person name="Lee H.A."/>
            <person name="Lee H.Y."/>
            <person name="Lee Y."/>
            <person name="Oh S."/>
            <person name="Lee J.H."/>
            <person name="Choi E."/>
            <person name="Choi E."/>
            <person name="Lee S.E."/>
            <person name="Jeon J."/>
            <person name="Kim H."/>
            <person name="Choi G."/>
            <person name="Song H."/>
            <person name="Lee J."/>
            <person name="Lee S.C."/>
            <person name="Kwon J.K."/>
            <person name="Lee H.Y."/>
            <person name="Koo N."/>
            <person name="Hong Y."/>
            <person name="Kim R.W."/>
            <person name="Kang W.H."/>
            <person name="Huh J.H."/>
            <person name="Kang B.C."/>
            <person name="Yang T.J."/>
            <person name="Lee Y.H."/>
            <person name="Bennetzen J.L."/>
            <person name="Choi D."/>
        </authorList>
    </citation>
    <scope>NUCLEOTIDE SEQUENCE [LARGE SCALE GENOMIC DNA]</scope>
    <source>
        <strain evidence="3">cv. CM334</strain>
    </source>
</reference>
<feature type="region of interest" description="Disordered" evidence="1">
    <location>
        <begin position="37"/>
        <end position="78"/>
    </location>
</feature>
<keyword evidence="3" id="KW-1185">Reference proteome</keyword>
<feature type="compositionally biased region" description="Basic residues" evidence="1">
    <location>
        <begin position="60"/>
        <end position="72"/>
    </location>
</feature>
<evidence type="ECO:0000313" key="3">
    <source>
        <dbReference type="Proteomes" id="UP000222542"/>
    </source>
</evidence>
<dbReference type="Gramene" id="PHT72081">
    <property type="protein sequence ID" value="PHT72081"/>
    <property type="gene ID" value="T459_22866"/>
</dbReference>
<dbReference type="PANTHER" id="PTHR31470">
    <property type="entry name" value="CYSTEINE PROTEINASES SUPERFAMILY PROTEIN-RELATED-RELATED"/>
    <property type="match status" value="1"/>
</dbReference>
<dbReference type="AlphaFoldDB" id="A0A2G2YR34"/>
<feature type="compositionally biased region" description="Polar residues" evidence="1">
    <location>
        <begin position="225"/>
        <end position="246"/>
    </location>
</feature>
<proteinExistence type="predicted"/>
<feature type="compositionally biased region" description="Basic and acidic residues" evidence="1">
    <location>
        <begin position="38"/>
        <end position="47"/>
    </location>
</feature>
<organism evidence="2 3">
    <name type="scientific">Capsicum annuum</name>
    <name type="common">Capsicum pepper</name>
    <dbReference type="NCBI Taxonomy" id="4072"/>
    <lineage>
        <taxon>Eukaryota</taxon>
        <taxon>Viridiplantae</taxon>
        <taxon>Streptophyta</taxon>
        <taxon>Embryophyta</taxon>
        <taxon>Tracheophyta</taxon>
        <taxon>Spermatophyta</taxon>
        <taxon>Magnoliopsida</taxon>
        <taxon>eudicotyledons</taxon>
        <taxon>Gunneridae</taxon>
        <taxon>Pentapetalae</taxon>
        <taxon>asterids</taxon>
        <taxon>lamiids</taxon>
        <taxon>Solanales</taxon>
        <taxon>Solanaceae</taxon>
        <taxon>Solanoideae</taxon>
        <taxon>Capsiceae</taxon>
        <taxon>Capsicum</taxon>
    </lineage>
</organism>
<dbReference type="Proteomes" id="UP000222542">
    <property type="component" value="Unassembled WGS sequence"/>
</dbReference>
<accession>A0A2G2YR34</accession>
<evidence type="ECO:0000256" key="1">
    <source>
        <dbReference type="SAM" id="MobiDB-lite"/>
    </source>
</evidence>
<protein>
    <recommendedName>
        <fullName evidence="4">Ubiquitin-like protease family profile domain-containing protein</fullName>
    </recommendedName>
</protein>
<dbReference type="InterPro" id="IPR038765">
    <property type="entry name" value="Papain-like_cys_pep_sf"/>
</dbReference>
<gene>
    <name evidence="2" type="ORF">T459_22866</name>
</gene>
<dbReference type="EMBL" id="AYRZ02000009">
    <property type="protein sequence ID" value="PHT72081.1"/>
    <property type="molecule type" value="Genomic_DNA"/>
</dbReference>
<feature type="region of interest" description="Disordered" evidence="1">
    <location>
        <begin position="225"/>
        <end position="247"/>
    </location>
</feature>
<evidence type="ECO:0000313" key="2">
    <source>
        <dbReference type="EMBL" id="PHT72081.1"/>
    </source>
</evidence>
<dbReference type="PANTHER" id="PTHR31470:SF46">
    <property type="entry name" value="ULP1 PROTEASE FAMILY, C-TERMINAL CATALYTIC DOMAIN CONTAINING PROTEIN"/>
    <property type="match status" value="1"/>
</dbReference>
<reference evidence="2 3" key="1">
    <citation type="journal article" date="2014" name="Nat. Genet.">
        <title>Genome sequence of the hot pepper provides insights into the evolution of pungency in Capsicum species.</title>
        <authorList>
            <person name="Kim S."/>
            <person name="Park M."/>
            <person name="Yeom S.I."/>
            <person name="Kim Y.M."/>
            <person name="Lee J.M."/>
            <person name="Lee H.A."/>
            <person name="Seo E."/>
            <person name="Choi J."/>
            <person name="Cheong K."/>
            <person name="Kim K.T."/>
            <person name="Jung K."/>
            <person name="Lee G.W."/>
            <person name="Oh S.K."/>
            <person name="Bae C."/>
            <person name="Kim S.B."/>
            <person name="Lee H.Y."/>
            <person name="Kim S.Y."/>
            <person name="Kim M.S."/>
            <person name="Kang B.C."/>
            <person name="Jo Y.D."/>
            <person name="Yang H.B."/>
            <person name="Jeong H.J."/>
            <person name="Kang W.H."/>
            <person name="Kwon J.K."/>
            <person name="Shin C."/>
            <person name="Lim J.Y."/>
            <person name="Park J.H."/>
            <person name="Huh J.H."/>
            <person name="Kim J.S."/>
            <person name="Kim B.D."/>
            <person name="Cohen O."/>
            <person name="Paran I."/>
            <person name="Suh M.C."/>
            <person name="Lee S.B."/>
            <person name="Kim Y.K."/>
            <person name="Shin Y."/>
            <person name="Noh S.J."/>
            <person name="Park J."/>
            <person name="Seo Y.S."/>
            <person name="Kwon S.Y."/>
            <person name="Kim H.A."/>
            <person name="Park J.M."/>
            <person name="Kim H.J."/>
            <person name="Choi S.B."/>
            <person name="Bosland P.W."/>
            <person name="Reeves G."/>
            <person name="Jo S.H."/>
            <person name="Lee B.W."/>
            <person name="Cho H.T."/>
            <person name="Choi H.S."/>
            <person name="Lee M.S."/>
            <person name="Yu Y."/>
            <person name="Do Choi Y."/>
            <person name="Park B.S."/>
            <person name="van Deynze A."/>
            <person name="Ashrafi H."/>
            <person name="Hill T."/>
            <person name="Kim W.T."/>
            <person name="Pai H.S."/>
            <person name="Ahn H.K."/>
            <person name="Yeam I."/>
            <person name="Giovannoni J.J."/>
            <person name="Rose J.K."/>
            <person name="Sorensen I."/>
            <person name="Lee S.J."/>
            <person name="Kim R.W."/>
            <person name="Choi I.Y."/>
            <person name="Choi B.S."/>
            <person name="Lim J.S."/>
            <person name="Lee Y.H."/>
            <person name="Choi D."/>
        </authorList>
    </citation>
    <scope>NUCLEOTIDE SEQUENCE [LARGE SCALE GENOMIC DNA]</scope>
    <source>
        <strain evidence="3">cv. CM334</strain>
    </source>
</reference>
<dbReference type="Gene3D" id="3.40.395.10">
    <property type="entry name" value="Adenoviral Proteinase, Chain A"/>
    <property type="match status" value="1"/>
</dbReference>
<comment type="caution">
    <text evidence="2">The sequence shown here is derived from an EMBL/GenBank/DDBJ whole genome shotgun (WGS) entry which is preliminary data.</text>
</comment>
<evidence type="ECO:0008006" key="4">
    <source>
        <dbReference type="Google" id="ProtNLM"/>
    </source>
</evidence>